<protein>
    <recommendedName>
        <fullName evidence="5">Transmembrane protein</fullName>
    </recommendedName>
</protein>
<feature type="region of interest" description="Disordered" evidence="1">
    <location>
        <begin position="224"/>
        <end position="251"/>
    </location>
</feature>
<feature type="region of interest" description="Disordered" evidence="1">
    <location>
        <begin position="1"/>
        <end position="56"/>
    </location>
</feature>
<keyword evidence="2" id="KW-1133">Transmembrane helix</keyword>
<evidence type="ECO:0000313" key="4">
    <source>
        <dbReference type="Proteomes" id="UP000000759"/>
    </source>
</evidence>
<proteinExistence type="predicted"/>
<dbReference type="AlphaFoldDB" id="B5Y4B2"/>
<dbReference type="PaxDb" id="2850-Phatr46951"/>
<keyword evidence="4" id="KW-1185">Reference proteome</keyword>
<dbReference type="InParanoid" id="B5Y4B2"/>
<evidence type="ECO:0000313" key="3">
    <source>
        <dbReference type="EMBL" id="ACI65277.1"/>
    </source>
</evidence>
<feature type="transmembrane region" description="Helical" evidence="2">
    <location>
        <begin position="398"/>
        <end position="417"/>
    </location>
</feature>
<dbReference type="EMBL" id="CP001141">
    <property type="protein sequence ID" value="ACI65277.1"/>
    <property type="molecule type" value="Genomic_DNA"/>
</dbReference>
<dbReference type="OrthoDB" id="43511at2759"/>
<keyword evidence="2" id="KW-0472">Membrane</keyword>
<gene>
    <name evidence="3" type="ORF">PHATR_46951</name>
</gene>
<dbReference type="KEGG" id="pti:PHATR_46951"/>
<dbReference type="eggNOG" id="ENOG502SS6T">
    <property type="taxonomic scope" value="Eukaryota"/>
</dbReference>
<name>B5Y4B2_PHATC</name>
<reference evidence="3 4" key="1">
    <citation type="journal article" date="2008" name="Nature">
        <title>The Phaeodactylum genome reveals the evolutionary history of diatom genomes.</title>
        <authorList>
            <person name="Bowler C."/>
            <person name="Allen A.E."/>
            <person name="Badger J.H."/>
            <person name="Grimwood J."/>
            <person name="Jabbari K."/>
            <person name="Kuo A."/>
            <person name="Maheswari U."/>
            <person name="Martens C."/>
            <person name="Maumus F."/>
            <person name="Otillar R.P."/>
            <person name="Rayko E."/>
            <person name="Salamov A."/>
            <person name="Vandepoele K."/>
            <person name="Beszteri B."/>
            <person name="Gruber A."/>
            <person name="Heijde M."/>
            <person name="Katinka M."/>
            <person name="Mock T."/>
            <person name="Valentin K."/>
            <person name="Verret F."/>
            <person name="Berges J.A."/>
            <person name="Brownlee C."/>
            <person name="Cadoret J.P."/>
            <person name="Chiovitti A."/>
            <person name="Choi C.J."/>
            <person name="Coesel S."/>
            <person name="De Martino A."/>
            <person name="Detter J.C."/>
            <person name="Durkin C."/>
            <person name="Falciatore A."/>
            <person name="Fournet J."/>
            <person name="Haruta M."/>
            <person name="Huysman M.J."/>
            <person name="Jenkins B.D."/>
            <person name="Jiroutova K."/>
            <person name="Jorgensen R.E."/>
            <person name="Joubert Y."/>
            <person name="Kaplan A."/>
            <person name="Kroger N."/>
            <person name="Kroth P.G."/>
            <person name="La Roche J."/>
            <person name="Lindquist E."/>
            <person name="Lommer M."/>
            <person name="Martin-Jezequel V."/>
            <person name="Lopez P.J."/>
            <person name="Lucas S."/>
            <person name="Mangogna M."/>
            <person name="McGinnis K."/>
            <person name="Medlin L.K."/>
            <person name="Montsant A."/>
            <person name="Oudot-Le Secq M.P."/>
            <person name="Napoli C."/>
            <person name="Obornik M."/>
            <person name="Parker M.S."/>
            <person name="Petit J.L."/>
            <person name="Porcel B.M."/>
            <person name="Poulsen N."/>
            <person name="Robison M."/>
            <person name="Rychlewski L."/>
            <person name="Rynearson T.A."/>
            <person name="Schmutz J."/>
            <person name="Shapiro H."/>
            <person name="Siaut M."/>
            <person name="Stanley M."/>
            <person name="Sussman M.R."/>
            <person name="Taylor A.R."/>
            <person name="Vardi A."/>
            <person name="von Dassow P."/>
            <person name="Vyverman W."/>
            <person name="Willis A."/>
            <person name="Wyrwicz L.S."/>
            <person name="Rokhsar D.S."/>
            <person name="Weissenbach J."/>
            <person name="Armbrust E.V."/>
            <person name="Green B.R."/>
            <person name="Van de Peer Y."/>
            <person name="Grigoriev I.V."/>
        </authorList>
    </citation>
    <scope>NUCLEOTIDE SEQUENCE [LARGE SCALE GENOMIC DNA]</scope>
    <source>
        <strain evidence="3 4">CCAP 1055/1</strain>
    </source>
</reference>
<sequence>MQFSPTPLEEPRWDRTVKVVVSPATATVSRPSTDRATEHDSHEGNGDAPMDRPLNPIVGCLSMEAGEPTQQAEHAGVGEEVLEKTAYVEEGASVLGAETLVPDAASEDERDVPMITTTNPAYAIPPISVPSDQKNTDVDTNTTEVPPFAMGDHVYRLTGPFGLSQHHAIVLTVARNETSPLEWILEIADFDALLGAQSDLDQNEMRQTDCTSTPQHAGMVEATSQSPHTTELENADAEALESVDNHETPKKTDVALTSQYVREYRTSDSTVTWHKVQYHARWLRRHFGRSGTCTAAAADAPGMVRARVDFLLHHPEALPPYHMLQANTECVAVWCRTGTWATLQATSWLAVTAAGQAKSAATLATVAASTTVTVPAAGLWGWMGYTSQASLAVTQPHLLPAIAAYGVVTVGLPLLFLQKAKQKWKDVTVQLNTAFWDWAQSSEDFVESLLQWSS</sequence>
<accession>B5Y4B2</accession>
<dbReference type="GeneID" id="7204768"/>
<evidence type="ECO:0000256" key="2">
    <source>
        <dbReference type="SAM" id="Phobius"/>
    </source>
</evidence>
<feature type="compositionally biased region" description="Basic and acidic residues" evidence="1">
    <location>
        <begin position="32"/>
        <end position="45"/>
    </location>
</feature>
<evidence type="ECO:0008006" key="5">
    <source>
        <dbReference type="Google" id="ProtNLM"/>
    </source>
</evidence>
<dbReference type="RefSeq" id="XP_002185807.1">
    <property type="nucleotide sequence ID" value="XM_002185771.1"/>
</dbReference>
<organism evidence="3 4">
    <name type="scientific">Phaeodactylum tricornutum (strain CCAP 1055/1)</name>
    <dbReference type="NCBI Taxonomy" id="556484"/>
    <lineage>
        <taxon>Eukaryota</taxon>
        <taxon>Sar</taxon>
        <taxon>Stramenopiles</taxon>
        <taxon>Ochrophyta</taxon>
        <taxon>Bacillariophyta</taxon>
        <taxon>Bacillariophyceae</taxon>
        <taxon>Bacillariophycidae</taxon>
        <taxon>Naviculales</taxon>
        <taxon>Phaeodactylaceae</taxon>
        <taxon>Phaeodactylum</taxon>
    </lineage>
</organism>
<dbReference type="HOGENOM" id="CLU_722544_0_0_1"/>
<dbReference type="Proteomes" id="UP000000759">
    <property type="component" value="Chromosome 11"/>
</dbReference>
<keyword evidence="2" id="KW-0812">Transmembrane</keyword>
<evidence type="ECO:0000256" key="1">
    <source>
        <dbReference type="SAM" id="MobiDB-lite"/>
    </source>
</evidence>
<reference evidence="4" key="2">
    <citation type="submission" date="2008-08" db="EMBL/GenBank/DDBJ databases">
        <authorList>
            <consortium name="Diatom Consortium"/>
            <person name="Grigoriev I."/>
            <person name="Grimwood J."/>
            <person name="Kuo A."/>
            <person name="Otillar R.P."/>
            <person name="Salamov A."/>
            <person name="Detter J.C."/>
            <person name="Lindquist E."/>
            <person name="Shapiro H."/>
            <person name="Lucas S."/>
            <person name="Glavina del Rio T."/>
            <person name="Pitluck S."/>
            <person name="Rokhsar D."/>
            <person name="Bowler C."/>
        </authorList>
    </citation>
    <scope>GENOME REANNOTATION</scope>
    <source>
        <strain evidence="4">CCAP 1055/1</strain>
    </source>
</reference>